<dbReference type="Pfam" id="PF07716">
    <property type="entry name" value="bZIP_2"/>
    <property type="match status" value="1"/>
</dbReference>
<gene>
    <name evidence="3" type="ORF">TSUD_83830</name>
</gene>
<evidence type="ECO:0000313" key="3">
    <source>
        <dbReference type="EMBL" id="GAU24148.1"/>
    </source>
</evidence>
<feature type="domain" description="BZIP" evidence="2">
    <location>
        <begin position="111"/>
        <end position="167"/>
    </location>
</feature>
<name>A0A2Z6M0F8_TRISU</name>
<feature type="region of interest" description="Disordered" evidence="1">
    <location>
        <begin position="14"/>
        <end position="62"/>
    </location>
</feature>
<dbReference type="EMBL" id="DF973285">
    <property type="protein sequence ID" value="GAU24148.1"/>
    <property type="molecule type" value="Genomic_DNA"/>
</dbReference>
<protein>
    <recommendedName>
        <fullName evidence="2">BZIP domain-containing protein</fullName>
    </recommendedName>
</protein>
<dbReference type="OrthoDB" id="644067at2759"/>
<evidence type="ECO:0000259" key="2">
    <source>
        <dbReference type="PROSITE" id="PS50217"/>
    </source>
</evidence>
<feature type="region of interest" description="Disordered" evidence="1">
    <location>
        <begin position="156"/>
        <end position="175"/>
    </location>
</feature>
<evidence type="ECO:0000256" key="1">
    <source>
        <dbReference type="SAM" id="MobiDB-lite"/>
    </source>
</evidence>
<dbReference type="GO" id="GO:0003700">
    <property type="term" value="F:DNA-binding transcription factor activity"/>
    <property type="evidence" value="ECO:0007669"/>
    <property type="project" value="InterPro"/>
</dbReference>
<keyword evidence="4" id="KW-1185">Reference proteome</keyword>
<dbReference type="InterPro" id="IPR046347">
    <property type="entry name" value="bZIP_sf"/>
</dbReference>
<dbReference type="PROSITE" id="PS50217">
    <property type="entry name" value="BZIP"/>
    <property type="match status" value="1"/>
</dbReference>
<dbReference type="Gene3D" id="1.20.5.170">
    <property type="match status" value="1"/>
</dbReference>
<feature type="region of interest" description="Disordered" evidence="1">
    <location>
        <begin position="81"/>
        <end position="117"/>
    </location>
</feature>
<dbReference type="Proteomes" id="UP000242715">
    <property type="component" value="Unassembled WGS sequence"/>
</dbReference>
<proteinExistence type="predicted"/>
<feature type="compositionally biased region" description="Basic and acidic residues" evidence="1">
    <location>
        <begin position="99"/>
        <end position="117"/>
    </location>
</feature>
<feature type="compositionally biased region" description="Polar residues" evidence="1">
    <location>
        <begin position="82"/>
        <end position="91"/>
    </location>
</feature>
<reference evidence="4" key="1">
    <citation type="journal article" date="2017" name="Front. Plant Sci.">
        <title>Climate Clever Clovers: New Paradigm to Reduce the Environmental Footprint of Ruminants by Breeding Low Methanogenic Forages Utilizing Haplotype Variation.</title>
        <authorList>
            <person name="Kaur P."/>
            <person name="Appels R."/>
            <person name="Bayer P.E."/>
            <person name="Keeble-Gagnere G."/>
            <person name="Wang J."/>
            <person name="Hirakawa H."/>
            <person name="Shirasawa K."/>
            <person name="Vercoe P."/>
            <person name="Stefanova K."/>
            <person name="Durmic Z."/>
            <person name="Nichols P."/>
            <person name="Revell C."/>
            <person name="Isobe S.N."/>
            <person name="Edwards D."/>
            <person name="Erskine W."/>
        </authorList>
    </citation>
    <scope>NUCLEOTIDE SEQUENCE [LARGE SCALE GENOMIC DNA]</scope>
    <source>
        <strain evidence="4">cv. Daliak</strain>
    </source>
</reference>
<feature type="compositionally biased region" description="Polar residues" evidence="1">
    <location>
        <begin position="16"/>
        <end position="26"/>
    </location>
</feature>
<dbReference type="SUPFAM" id="SSF57959">
    <property type="entry name" value="Leucine zipper domain"/>
    <property type="match status" value="1"/>
</dbReference>
<sequence length="175" mass="19516">MDEILKCVYPAAIETAKQQQPTNENPTIDDVAGSGTTHHDHHHQHPHPSSGEGLFANSSGADEGTIEDFLVRAGVVPAPHQYPSSDASASHQVAMGKQKAVEETLEPDKAAIQKEEKRIKNREAVARCREREKARNTKTEDRVKSLKTKIKKLLEEQAEKEKQRHKMMHTEADQA</sequence>
<evidence type="ECO:0000313" key="4">
    <source>
        <dbReference type="Proteomes" id="UP000242715"/>
    </source>
</evidence>
<organism evidence="3 4">
    <name type="scientific">Trifolium subterraneum</name>
    <name type="common">Subterranean clover</name>
    <dbReference type="NCBI Taxonomy" id="3900"/>
    <lineage>
        <taxon>Eukaryota</taxon>
        <taxon>Viridiplantae</taxon>
        <taxon>Streptophyta</taxon>
        <taxon>Embryophyta</taxon>
        <taxon>Tracheophyta</taxon>
        <taxon>Spermatophyta</taxon>
        <taxon>Magnoliopsida</taxon>
        <taxon>eudicotyledons</taxon>
        <taxon>Gunneridae</taxon>
        <taxon>Pentapetalae</taxon>
        <taxon>rosids</taxon>
        <taxon>fabids</taxon>
        <taxon>Fabales</taxon>
        <taxon>Fabaceae</taxon>
        <taxon>Papilionoideae</taxon>
        <taxon>50 kb inversion clade</taxon>
        <taxon>NPAAA clade</taxon>
        <taxon>Hologalegina</taxon>
        <taxon>IRL clade</taxon>
        <taxon>Trifolieae</taxon>
        <taxon>Trifolium</taxon>
    </lineage>
</organism>
<dbReference type="CDD" id="cd14686">
    <property type="entry name" value="bZIP"/>
    <property type="match status" value="1"/>
</dbReference>
<accession>A0A2Z6M0F8</accession>
<dbReference type="AlphaFoldDB" id="A0A2Z6M0F8"/>
<dbReference type="InterPro" id="IPR004827">
    <property type="entry name" value="bZIP"/>
</dbReference>